<feature type="non-terminal residue" evidence="2">
    <location>
        <position position="1"/>
    </location>
</feature>
<name>A0A6J4SNE4_9ACTN</name>
<evidence type="ECO:0000313" key="2">
    <source>
        <dbReference type="EMBL" id="CAA9498137.1"/>
    </source>
</evidence>
<evidence type="ECO:0000256" key="1">
    <source>
        <dbReference type="SAM" id="MobiDB-lite"/>
    </source>
</evidence>
<feature type="compositionally biased region" description="Basic residues" evidence="1">
    <location>
        <begin position="10"/>
        <end position="20"/>
    </location>
</feature>
<protein>
    <submittedName>
        <fullName evidence="2">Uncharacterized protein</fullName>
    </submittedName>
</protein>
<accession>A0A6J4SNE4</accession>
<dbReference type="AlphaFoldDB" id="A0A6J4SNE4"/>
<feature type="compositionally biased region" description="Basic and acidic residues" evidence="1">
    <location>
        <begin position="29"/>
        <end position="39"/>
    </location>
</feature>
<dbReference type="EMBL" id="CADCVS010000234">
    <property type="protein sequence ID" value="CAA9498137.1"/>
    <property type="molecule type" value="Genomic_DNA"/>
</dbReference>
<organism evidence="2">
    <name type="scientific">uncultured Solirubrobacteraceae bacterium</name>
    <dbReference type="NCBI Taxonomy" id="1162706"/>
    <lineage>
        <taxon>Bacteria</taxon>
        <taxon>Bacillati</taxon>
        <taxon>Actinomycetota</taxon>
        <taxon>Thermoleophilia</taxon>
        <taxon>Solirubrobacterales</taxon>
        <taxon>Solirubrobacteraceae</taxon>
        <taxon>environmental samples</taxon>
    </lineage>
</organism>
<feature type="non-terminal residue" evidence="2">
    <location>
        <position position="39"/>
    </location>
</feature>
<sequence length="39" mass="4361">PRRRADGALHRRHPPRRRSPRGPAGAGRGADERARPRAL</sequence>
<feature type="region of interest" description="Disordered" evidence="1">
    <location>
        <begin position="1"/>
        <end position="39"/>
    </location>
</feature>
<proteinExistence type="predicted"/>
<reference evidence="2" key="1">
    <citation type="submission" date="2020-02" db="EMBL/GenBank/DDBJ databases">
        <authorList>
            <person name="Meier V. D."/>
        </authorList>
    </citation>
    <scope>NUCLEOTIDE SEQUENCE</scope>
    <source>
        <strain evidence="2">AVDCRST_MAG30</strain>
    </source>
</reference>
<gene>
    <name evidence="2" type="ORF">AVDCRST_MAG30-1751</name>
</gene>